<organism evidence="1 2">
    <name type="scientific">Tautonia plasticadhaerens</name>
    <dbReference type="NCBI Taxonomy" id="2527974"/>
    <lineage>
        <taxon>Bacteria</taxon>
        <taxon>Pseudomonadati</taxon>
        <taxon>Planctomycetota</taxon>
        <taxon>Planctomycetia</taxon>
        <taxon>Isosphaerales</taxon>
        <taxon>Isosphaeraceae</taxon>
        <taxon>Tautonia</taxon>
    </lineage>
</organism>
<dbReference type="AlphaFoldDB" id="A0A518GZX0"/>
<dbReference type="EMBL" id="CP036426">
    <property type="protein sequence ID" value="QDV34137.1"/>
    <property type="molecule type" value="Genomic_DNA"/>
</dbReference>
<dbReference type="OrthoDB" id="129814at2"/>
<dbReference type="KEGG" id="tpla:ElP_20200"/>
<sequence>MSGWKKTLGRVLRGTADANLRFDEVCSVLKCLGFSERIKGDLHIFTRDGVEEILNLQSRDGNAKPYQVKQVRDVIVRYRLAGDTDDEQPSL</sequence>
<accession>A0A518GZX0</accession>
<evidence type="ECO:0008006" key="3">
    <source>
        <dbReference type="Google" id="ProtNLM"/>
    </source>
</evidence>
<evidence type="ECO:0000313" key="1">
    <source>
        <dbReference type="EMBL" id="QDV34137.1"/>
    </source>
</evidence>
<proteinExistence type="predicted"/>
<gene>
    <name evidence="1" type="ORF">ElP_20200</name>
</gene>
<protein>
    <recommendedName>
        <fullName evidence="3">YcfA-like protein</fullName>
    </recommendedName>
</protein>
<reference evidence="1 2" key="1">
    <citation type="submission" date="2019-02" db="EMBL/GenBank/DDBJ databases">
        <title>Deep-cultivation of Planctomycetes and their phenomic and genomic characterization uncovers novel biology.</title>
        <authorList>
            <person name="Wiegand S."/>
            <person name="Jogler M."/>
            <person name="Boedeker C."/>
            <person name="Pinto D."/>
            <person name="Vollmers J."/>
            <person name="Rivas-Marin E."/>
            <person name="Kohn T."/>
            <person name="Peeters S.H."/>
            <person name="Heuer A."/>
            <person name="Rast P."/>
            <person name="Oberbeckmann S."/>
            <person name="Bunk B."/>
            <person name="Jeske O."/>
            <person name="Meyerdierks A."/>
            <person name="Storesund J.E."/>
            <person name="Kallscheuer N."/>
            <person name="Luecker S."/>
            <person name="Lage O.M."/>
            <person name="Pohl T."/>
            <person name="Merkel B.J."/>
            <person name="Hornburger P."/>
            <person name="Mueller R.-W."/>
            <person name="Bruemmer F."/>
            <person name="Labrenz M."/>
            <person name="Spormann A.M."/>
            <person name="Op den Camp H."/>
            <person name="Overmann J."/>
            <person name="Amann R."/>
            <person name="Jetten M.S.M."/>
            <person name="Mascher T."/>
            <person name="Medema M.H."/>
            <person name="Devos D.P."/>
            <person name="Kaster A.-K."/>
            <person name="Ovreas L."/>
            <person name="Rohde M."/>
            <person name="Galperin M.Y."/>
            <person name="Jogler C."/>
        </authorList>
    </citation>
    <scope>NUCLEOTIDE SEQUENCE [LARGE SCALE GENOMIC DNA]</scope>
    <source>
        <strain evidence="1 2">ElP</strain>
    </source>
</reference>
<evidence type="ECO:0000313" key="2">
    <source>
        <dbReference type="Proteomes" id="UP000317835"/>
    </source>
</evidence>
<name>A0A518GZX0_9BACT</name>
<keyword evidence="2" id="KW-1185">Reference proteome</keyword>
<dbReference type="RefSeq" id="WP_145268812.1">
    <property type="nucleotide sequence ID" value="NZ_CP036426.1"/>
</dbReference>
<dbReference type="Proteomes" id="UP000317835">
    <property type="component" value="Chromosome"/>
</dbReference>